<evidence type="ECO:0000313" key="9">
    <source>
        <dbReference type="Proteomes" id="UP000238392"/>
    </source>
</evidence>
<feature type="binding site" evidence="6">
    <location>
        <position position="88"/>
    </location>
    <ligand>
        <name>S-adenosyl-L-methionine</name>
        <dbReference type="ChEBI" id="CHEBI:59789"/>
    </ligand>
</feature>
<dbReference type="SUPFAM" id="SSF53335">
    <property type="entry name" value="S-adenosyl-L-methionine-dependent methyltransferases"/>
    <property type="match status" value="1"/>
</dbReference>
<dbReference type="EC" id="2.1.1.80" evidence="5"/>
<feature type="binding site" evidence="6">
    <location>
        <begin position="207"/>
        <end position="208"/>
    </location>
    <ligand>
        <name>S-adenosyl-L-methionine</name>
        <dbReference type="ChEBI" id="CHEBI:59789"/>
    </ligand>
</feature>
<feature type="binding site" evidence="6">
    <location>
        <position position="84"/>
    </location>
    <ligand>
        <name>S-adenosyl-L-methionine</name>
        <dbReference type="ChEBI" id="CHEBI:59789"/>
    </ligand>
</feature>
<feature type="binding site" evidence="6">
    <location>
        <begin position="225"/>
        <end position="226"/>
    </location>
    <ligand>
        <name>S-adenosyl-L-methionine</name>
        <dbReference type="ChEBI" id="CHEBI:59789"/>
    </ligand>
</feature>
<feature type="binding site" evidence="6">
    <location>
        <position position="82"/>
    </location>
    <ligand>
        <name>S-adenosyl-L-methionine</name>
        <dbReference type="ChEBI" id="CHEBI:59789"/>
    </ligand>
</feature>
<dbReference type="Proteomes" id="UP000238392">
    <property type="component" value="Unassembled WGS sequence"/>
</dbReference>
<dbReference type="PROSITE" id="PS50123">
    <property type="entry name" value="CHER"/>
    <property type="match status" value="1"/>
</dbReference>
<comment type="caution">
    <text evidence="8">The sequence shown here is derived from an EMBL/GenBank/DDBJ whole genome shotgun (WGS) entry which is preliminary data.</text>
</comment>
<evidence type="ECO:0000256" key="2">
    <source>
        <dbReference type="ARBA" id="ARBA00022603"/>
    </source>
</evidence>
<keyword evidence="4 5" id="KW-0949">S-adenosyl-L-methionine</keyword>
<keyword evidence="3 5" id="KW-0808">Transferase</keyword>
<dbReference type="PANTHER" id="PTHR24422">
    <property type="entry name" value="CHEMOTAXIS PROTEIN METHYLTRANSFERASE"/>
    <property type="match status" value="1"/>
</dbReference>
<dbReference type="SMART" id="SM00138">
    <property type="entry name" value="MeTrc"/>
    <property type="match status" value="1"/>
</dbReference>
<dbReference type="Pfam" id="PF01739">
    <property type="entry name" value="CheR"/>
    <property type="match status" value="1"/>
</dbReference>
<feature type="domain" description="CheR-type methyltransferase" evidence="7">
    <location>
        <begin position="18"/>
        <end position="281"/>
    </location>
</feature>
<accession>A0A2T0WF87</accession>
<dbReference type="PANTHER" id="PTHR24422:SF26">
    <property type="entry name" value="CHEMOTAXIS PROTEIN METHYLTRANSFERASE"/>
    <property type="match status" value="1"/>
</dbReference>
<comment type="catalytic activity">
    <reaction evidence="1 5">
        <text>L-glutamyl-[protein] + S-adenosyl-L-methionine = [protein]-L-glutamate 5-O-methyl ester + S-adenosyl-L-homocysteine</text>
        <dbReference type="Rhea" id="RHEA:24452"/>
        <dbReference type="Rhea" id="RHEA-COMP:10208"/>
        <dbReference type="Rhea" id="RHEA-COMP:10311"/>
        <dbReference type="ChEBI" id="CHEBI:29973"/>
        <dbReference type="ChEBI" id="CHEBI:57856"/>
        <dbReference type="ChEBI" id="CHEBI:59789"/>
        <dbReference type="ChEBI" id="CHEBI:82795"/>
        <dbReference type="EC" id="2.1.1.80"/>
    </reaction>
</comment>
<dbReference type="EMBL" id="PVTQ01000016">
    <property type="protein sequence ID" value="PRY85378.1"/>
    <property type="molecule type" value="Genomic_DNA"/>
</dbReference>
<protein>
    <recommendedName>
        <fullName evidence="5">Chemotaxis protein methyltransferase</fullName>
        <ecNumber evidence="5">2.1.1.80</ecNumber>
    </recommendedName>
</protein>
<dbReference type="InterPro" id="IPR026024">
    <property type="entry name" value="Chemotaxis_MeTrfase_CheR"/>
</dbReference>
<dbReference type="Gene3D" id="3.40.50.150">
    <property type="entry name" value="Vaccinia Virus protein VP39"/>
    <property type="match status" value="1"/>
</dbReference>
<keyword evidence="2 5" id="KW-0489">Methyltransferase</keyword>
<dbReference type="InterPro" id="IPR000780">
    <property type="entry name" value="CheR_MeTrfase"/>
</dbReference>
<gene>
    <name evidence="8" type="ORF">CLV74_11632</name>
</gene>
<feature type="binding site" evidence="6">
    <location>
        <position position="148"/>
    </location>
    <ligand>
        <name>S-adenosyl-L-methionine</name>
        <dbReference type="ChEBI" id="CHEBI:59789"/>
    </ligand>
</feature>
<dbReference type="InterPro" id="IPR022641">
    <property type="entry name" value="CheR_N"/>
</dbReference>
<comment type="function">
    <text evidence="5">Methylation of the membrane-bound methyl-accepting chemotaxis proteins (MCP) to form gamma-glutamyl methyl ester residues in MCP.</text>
</comment>
<dbReference type="RefSeq" id="WP_211299075.1">
    <property type="nucleotide sequence ID" value="NZ_PVTQ01000016.1"/>
</dbReference>
<dbReference type="InterPro" id="IPR022642">
    <property type="entry name" value="CheR_C"/>
</dbReference>
<dbReference type="Pfam" id="PF03705">
    <property type="entry name" value="CheR_N"/>
    <property type="match status" value="1"/>
</dbReference>
<evidence type="ECO:0000259" key="7">
    <source>
        <dbReference type="PROSITE" id="PS50123"/>
    </source>
</evidence>
<dbReference type="PIRSF" id="PIRSF000410">
    <property type="entry name" value="CheR"/>
    <property type="match status" value="1"/>
</dbReference>
<dbReference type="AlphaFoldDB" id="A0A2T0WF87"/>
<dbReference type="PRINTS" id="PR00996">
    <property type="entry name" value="CHERMTFRASE"/>
</dbReference>
<dbReference type="InterPro" id="IPR029063">
    <property type="entry name" value="SAM-dependent_MTases_sf"/>
</dbReference>
<dbReference type="GO" id="GO:0008983">
    <property type="term" value="F:protein-glutamate O-methyltransferase activity"/>
    <property type="evidence" value="ECO:0007669"/>
    <property type="project" value="UniProtKB-EC"/>
</dbReference>
<evidence type="ECO:0000313" key="8">
    <source>
        <dbReference type="EMBL" id="PRY85378.1"/>
    </source>
</evidence>
<evidence type="ECO:0000256" key="4">
    <source>
        <dbReference type="ARBA" id="ARBA00022691"/>
    </source>
</evidence>
<evidence type="ECO:0000256" key="3">
    <source>
        <dbReference type="ARBA" id="ARBA00022679"/>
    </source>
</evidence>
<name>A0A2T0WF87_9RHOB</name>
<evidence type="ECO:0000256" key="6">
    <source>
        <dbReference type="PIRSR" id="PIRSR000410-1"/>
    </source>
</evidence>
<dbReference type="GO" id="GO:0032259">
    <property type="term" value="P:methylation"/>
    <property type="evidence" value="ECO:0007669"/>
    <property type="project" value="UniProtKB-KW"/>
</dbReference>
<reference evidence="8 9" key="1">
    <citation type="submission" date="2018-03" db="EMBL/GenBank/DDBJ databases">
        <title>Genomic Encyclopedia of Archaeal and Bacterial Type Strains, Phase II (KMG-II): from individual species to whole genera.</title>
        <authorList>
            <person name="Goeker M."/>
        </authorList>
    </citation>
    <scope>NUCLEOTIDE SEQUENCE [LARGE SCALE GENOMIC DNA]</scope>
    <source>
        <strain evidence="8 9">DSM 100212</strain>
    </source>
</reference>
<keyword evidence="9" id="KW-1185">Reference proteome</keyword>
<dbReference type="InterPro" id="IPR050903">
    <property type="entry name" value="Bact_Chemotaxis_MeTrfase"/>
</dbReference>
<proteinExistence type="predicted"/>
<organism evidence="8 9">
    <name type="scientific">Donghicola tyrosinivorans</name>
    <dbReference type="NCBI Taxonomy" id="1652492"/>
    <lineage>
        <taxon>Bacteria</taxon>
        <taxon>Pseudomonadati</taxon>
        <taxon>Pseudomonadota</taxon>
        <taxon>Alphaproteobacteria</taxon>
        <taxon>Rhodobacterales</taxon>
        <taxon>Roseobacteraceae</taxon>
        <taxon>Donghicola</taxon>
    </lineage>
</organism>
<sequence length="281" mass="32114">MIPMPNTSTAPGSDLQVRFRDLITRVTGIQMPASKQNMIDGRMRRRYSTLGHSDLESYLKLLFEEDRIQQELPHIVDLMSTNKTDFFREPAHFHLLRNTILPAHNTEKPFKFWSAASSSGQEAYTTAMLLAEYQRVTPSFRYGILGTDISPNILEEARAGVYPQDVLRDVPEGFRERYFVPGQDSRGNPCGRVVENLRKKVRFEQLNLIHGNFPLDKDIDVAFLRNVLIYFDDATQCKVVSSVADHVKVGGYFFVGHSESMIVRDKRLKQIAAAVFRKEKG</sequence>
<evidence type="ECO:0000256" key="5">
    <source>
        <dbReference type="PIRNR" id="PIRNR000410"/>
    </source>
</evidence>
<dbReference type="SUPFAM" id="SSF47757">
    <property type="entry name" value="Chemotaxis receptor methyltransferase CheR, N-terminal domain"/>
    <property type="match status" value="1"/>
</dbReference>
<feature type="binding site" evidence="6">
    <location>
        <position position="122"/>
    </location>
    <ligand>
        <name>S-adenosyl-L-methionine</name>
        <dbReference type="ChEBI" id="CHEBI:59789"/>
    </ligand>
</feature>
<evidence type="ECO:0000256" key="1">
    <source>
        <dbReference type="ARBA" id="ARBA00001541"/>
    </source>
</evidence>
<dbReference type="Gene3D" id="1.10.155.10">
    <property type="entry name" value="Chemotaxis receptor methyltransferase CheR, N-terminal domain"/>
    <property type="match status" value="1"/>
</dbReference>
<dbReference type="InterPro" id="IPR036804">
    <property type="entry name" value="CheR_N_sf"/>
</dbReference>